<evidence type="ECO:0000313" key="3">
    <source>
        <dbReference type="Proteomes" id="UP000030672"/>
    </source>
</evidence>
<evidence type="ECO:0000313" key="2">
    <source>
        <dbReference type="EMBL" id="KEQ62237.1"/>
    </source>
</evidence>
<evidence type="ECO:0000256" key="1">
    <source>
        <dbReference type="SAM" id="MobiDB-lite"/>
    </source>
</evidence>
<proteinExistence type="predicted"/>
<protein>
    <submittedName>
        <fullName evidence="2">Uncharacterized protein</fullName>
    </submittedName>
</protein>
<organism evidence="2 3">
    <name type="scientific">Aureobasidium melanogenum (strain CBS 110374)</name>
    <name type="common">Aureobasidium pullulans var. melanogenum</name>
    <dbReference type="NCBI Taxonomy" id="1043003"/>
    <lineage>
        <taxon>Eukaryota</taxon>
        <taxon>Fungi</taxon>
        <taxon>Dikarya</taxon>
        <taxon>Ascomycota</taxon>
        <taxon>Pezizomycotina</taxon>
        <taxon>Dothideomycetes</taxon>
        <taxon>Dothideomycetidae</taxon>
        <taxon>Dothideales</taxon>
        <taxon>Saccotheciaceae</taxon>
        <taxon>Aureobasidium</taxon>
    </lineage>
</organism>
<sequence length="515" mass="57831">MPEVLQHTSQDVRDLELLDSVTGSAAACANISRKLDVTSRTTAACLSGPLSLIVSGFNAMSRSYISLKSLLQRREPVWSQNVLLSIKFTQERCQKIAAELSTILGHYDEWDIVAADGSCSHLNMLSKNLKVLEGHLDLLSEALELVPVLLRKPAEHESPDSIIIPDCPEESWDEEFPAAEWTNYEAAQERYRIAVYAAQEMGKWSANYASSLDTAQETLLSMKERSKELLDYHVSRESFRGQSFPSSVLEELPDMDDDTSTQSTMGIMTPTEDWSDLGSDTTERGRAPAITRHSLQRCGYATASFLRLAEQIESSYNYRSISTPVDTDGLERSCKAFSKLAIHLTDILRAPMPSRERHANDLFVKREVLFPDYHFCIRQSREFLALNNEIEQSFGHLPASSPVDLADIQAIHEAYEGLVVHFIQRLNVPCQNDYPTSVPVPVAGTTPASHSAPEVSMPFMPEEQKEEVHIDKALEMLINSMETTPIERDIMKLVFHWTVLDDCNGFKRADVMKLN</sequence>
<reference evidence="2 3" key="1">
    <citation type="journal article" date="2014" name="BMC Genomics">
        <title>Genome sequencing of four Aureobasidium pullulans varieties: biotechnological potential, stress tolerance, and description of new species.</title>
        <authorList>
            <person name="Gostin Ar C."/>
            <person name="Ohm R.A."/>
            <person name="Kogej T."/>
            <person name="Sonjak S."/>
            <person name="Turk M."/>
            <person name="Zajc J."/>
            <person name="Zalar P."/>
            <person name="Grube M."/>
            <person name="Sun H."/>
            <person name="Han J."/>
            <person name="Sharma A."/>
            <person name="Chiniquy J."/>
            <person name="Ngan C.Y."/>
            <person name="Lipzen A."/>
            <person name="Barry K."/>
            <person name="Grigoriev I.V."/>
            <person name="Gunde-Cimerman N."/>
        </authorList>
    </citation>
    <scope>NUCLEOTIDE SEQUENCE [LARGE SCALE GENOMIC DNA]</scope>
    <source>
        <strain evidence="2 3">CBS 110374</strain>
    </source>
</reference>
<gene>
    <name evidence="2" type="ORF">M437DRAFT_49891</name>
</gene>
<name>A0A074VWZ8_AURM1</name>
<keyword evidence="3" id="KW-1185">Reference proteome</keyword>
<dbReference type="AlphaFoldDB" id="A0A074VWZ8"/>
<dbReference type="RefSeq" id="XP_040879260.1">
    <property type="nucleotide sequence ID" value="XM_041021913.1"/>
</dbReference>
<dbReference type="Proteomes" id="UP000030672">
    <property type="component" value="Unassembled WGS sequence"/>
</dbReference>
<feature type="region of interest" description="Disordered" evidence="1">
    <location>
        <begin position="249"/>
        <end position="283"/>
    </location>
</feature>
<dbReference type="GeneID" id="63915286"/>
<dbReference type="HOGENOM" id="CLU_550899_0_0_1"/>
<accession>A0A074VWZ8</accession>
<dbReference type="EMBL" id="KL584835">
    <property type="protein sequence ID" value="KEQ62237.1"/>
    <property type="molecule type" value="Genomic_DNA"/>
</dbReference>